<dbReference type="PANTHER" id="PTHR30143">
    <property type="entry name" value="ACID HYDRATASE"/>
    <property type="match status" value="1"/>
</dbReference>
<dbReference type="SUPFAM" id="SSF56529">
    <property type="entry name" value="FAH"/>
    <property type="match status" value="1"/>
</dbReference>
<accession>A0ABW6PFC2</accession>
<dbReference type="Pfam" id="PF01557">
    <property type="entry name" value="FAA_hydrolase"/>
    <property type="match status" value="1"/>
</dbReference>
<name>A0ABW6PFC2_9NOCA</name>
<evidence type="ECO:0000259" key="2">
    <source>
        <dbReference type="Pfam" id="PF01557"/>
    </source>
</evidence>
<dbReference type="Gene3D" id="3.90.850.10">
    <property type="entry name" value="Fumarylacetoacetase-like, C-terminal domain"/>
    <property type="match status" value="1"/>
</dbReference>
<proteinExistence type="predicted"/>
<reference evidence="3 4" key="1">
    <citation type="submission" date="2024-10" db="EMBL/GenBank/DDBJ databases">
        <title>The Natural Products Discovery Center: Release of the First 8490 Sequenced Strains for Exploring Actinobacteria Biosynthetic Diversity.</title>
        <authorList>
            <person name="Kalkreuter E."/>
            <person name="Kautsar S.A."/>
            <person name="Yang D."/>
            <person name="Bader C.D."/>
            <person name="Teijaro C.N."/>
            <person name="Fluegel L."/>
            <person name="Davis C.M."/>
            <person name="Simpson J.R."/>
            <person name="Lauterbach L."/>
            <person name="Steele A.D."/>
            <person name="Gui C."/>
            <person name="Meng S."/>
            <person name="Li G."/>
            <person name="Viehrig K."/>
            <person name="Ye F."/>
            <person name="Su P."/>
            <person name="Kiefer A.F."/>
            <person name="Nichols A."/>
            <person name="Cepeda A.J."/>
            <person name="Yan W."/>
            <person name="Fan B."/>
            <person name="Jiang Y."/>
            <person name="Adhikari A."/>
            <person name="Zheng C.-J."/>
            <person name="Schuster L."/>
            <person name="Cowan T.M."/>
            <person name="Smanski M.J."/>
            <person name="Chevrette M.G."/>
            <person name="De Carvalho L.P.S."/>
            <person name="Shen B."/>
        </authorList>
    </citation>
    <scope>NUCLEOTIDE SEQUENCE [LARGE SCALE GENOMIC DNA]</scope>
    <source>
        <strain evidence="3 4">NPDC004119</strain>
    </source>
</reference>
<dbReference type="PANTHER" id="PTHR30143:SF0">
    <property type="entry name" value="2-KETO-4-PENTENOATE HYDRATASE"/>
    <property type="match status" value="1"/>
</dbReference>
<sequence length="267" mass="27849">MTTSTNREVIQQAADTLAGATASRKPCAPVRDLIGRDDTAAAYLVQAHNISARLAAGRTRVGRKVGLTSPAVQRQLGVDRPDFGVLLDDMDCTGSGRLDIDRLLQPRLEAEIAFVLGADIDESITGQRAPRFVERLHAAFEIVDSRVADWNISLVDTIADNASSGLYVLGDELPADSAPDLVAVKMTMSSGGERVSTGKGSDCLGSPWAALAWLANTSVEHGAPLRAGEVILSGALGPMVPVIPGASYTASITGIGAVAVAFTSRRA</sequence>
<organism evidence="3 4">
    <name type="scientific">Nocardia aobensis</name>
    <dbReference type="NCBI Taxonomy" id="257277"/>
    <lineage>
        <taxon>Bacteria</taxon>
        <taxon>Bacillati</taxon>
        <taxon>Actinomycetota</taxon>
        <taxon>Actinomycetes</taxon>
        <taxon>Mycobacteriales</taxon>
        <taxon>Nocardiaceae</taxon>
        <taxon>Nocardia</taxon>
    </lineage>
</organism>
<keyword evidence="1" id="KW-0456">Lyase</keyword>
<dbReference type="EMBL" id="JBIAMT010000011">
    <property type="protein sequence ID" value="MFF0501784.1"/>
    <property type="molecule type" value="Genomic_DNA"/>
</dbReference>
<dbReference type="InterPro" id="IPR036663">
    <property type="entry name" value="Fumarylacetoacetase_C_sf"/>
</dbReference>
<comment type="caution">
    <text evidence="3">The sequence shown here is derived from an EMBL/GenBank/DDBJ whole genome shotgun (WGS) entry which is preliminary data.</text>
</comment>
<evidence type="ECO:0000313" key="4">
    <source>
        <dbReference type="Proteomes" id="UP001601442"/>
    </source>
</evidence>
<dbReference type="RefSeq" id="WP_387401783.1">
    <property type="nucleotide sequence ID" value="NZ_JBIAMT010000011.1"/>
</dbReference>
<gene>
    <name evidence="3" type="ORF">ACFYU5_35720</name>
</gene>
<evidence type="ECO:0000313" key="3">
    <source>
        <dbReference type="EMBL" id="MFF0501784.1"/>
    </source>
</evidence>
<evidence type="ECO:0000256" key="1">
    <source>
        <dbReference type="ARBA" id="ARBA00023239"/>
    </source>
</evidence>
<protein>
    <submittedName>
        <fullName evidence="3">2-keto-4-pentenoate hydratase</fullName>
    </submittedName>
</protein>
<keyword evidence="4" id="KW-1185">Reference proteome</keyword>
<feature type="domain" description="Fumarylacetoacetase-like C-terminal" evidence="2">
    <location>
        <begin position="105"/>
        <end position="259"/>
    </location>
</feature>
<dbReference type="Proteomes" id="UP001601442">
    <property type="component" value="Unassembled WGS sequence"/>
</dbReference>
<dbReference type="InterPro" id="IPR050772">
    <property type="entry name" value="Hydratase-Decarb/MhpD_sf"/>
</dbReference>
<dbReference type="InterPro" id="IPR011234">
    <property type="entry name" value="Fumarylacetoacetase-like_C"/>
</dbReference>